<dbReference type="EMBL" id="QRTC01000032">
    <property type="protein sequence ID" value="RGQ39579.1"/>
    <property type="molecule type" value="Genomic_DNA"/>
</dbReference>
<protein>
    <submittedName>
        <fullName evidence="2">Helix-turn-helix domain-containing protein</fullName>
    </submittedName>
</protein>
<sequence length="88" mass="10204">MGKYSYLTFDQRREIESLYNDGNRVVDIASKIQRSVAAVYEELKRGYTGELDENKRLKYSADLAQTTVQANIRRRGNKQLNKNTITKT</sequence>
<comment type="caution">
    <text evidence="2">The sequence shown here is derived from an EMBL/GenBank/DDBJ whole genome shotgun (WGS) entry which is preliminary data.</text>
</comment>
<gene>
    <name evidence="2" type="ORF">DWY99_08715</name>
</gene>
<feature type="domain" description="Transposase IS30-like HTH" evidence="1">
    <location>
        <begin position="3"/>
        <end position="46"/>
    </location>
</feature>
<reference evidence="2 3" key="1">
    <citation type="submission" date="2018-08" db="EMBL/GenBank/DDBJ databases">
        <title>A genome reference for cultivated species of the human gut microbiota.</title>
        <authorList>
            <person name="Zou Y."/>
            <person name="Xue W."/>
            <person name="Luo G."/>
        </authorList>
    </citation>
    <scope>NUCLEOTIDE SEQUENCE [LARGE SCALE GENOMIC DNA]</scope>
    <source>
        <strain evidence="2 3">AF28-26</strain>
    </source>
</reference>
<name>A0A412AWF5_9FIRM</name>
<evidence type="ECO:0000313" key="2">
    <source>
        <dbReference type="EMBL" id="RGQ39579.1"/>
    </source>
</evidence>
<evidence type="ECO:0000313" key="3">
    <source>
        <dbReference type="Proteomes" id="UP000284751"/>
    </source>
</evidence>
<dbReference type="InterPro" id="IPR025246">
    <property type="entry name" value="IS30-like_HTH"/>
</dbReference>
<evidence type="ECO:0000259" key="1">
    <source>
        <dbReference type="Pfam" id="PF13936"/>
    </source>
</evidence>
<proteinExistence type="predicted"/>
<organism evidence="2 3">
    <name type="scientific">[Clostridium] leptum</name>
    <dbReference type="NCBI Taxonomy" id="1535"/>
    <lineage>
        <taxon>Bacteria</taxon>
        <taxon>Bacillati</taxon>
        <taxon>Bacillota</taxon>
        <taxon>Clostridia</taxon>
        <taxon>Eubacteriales</taxon>
        <taxon>Oscillospiraceae</taxon>
        <taxon>Oscillospiraceae incertae sedis</taxon>
    </lineage>
</organism>
<dbReference type="Pfam" id="PF13936">
    <property type="entry name" value="HTH_38"/>
    <property type="match status" value="1"/>
</dbReference>
<dbReference type="Gene3D" id="1.10.10.60">
    <property type="entry name" value="Homeodomain-like"/>
    <property type="match status" value="1"/>
</dbReference>
<dbReference type="AlphaFoldDB" id="A0A412AWF5"/>
<accession>A0A412AWF5</accession>
<dbReference type="Proteomes" id="UP000284751">
    <property type="component" value="Unassembled WGS sequence"/>
</dbReference>